<feature type="domain" description="Peptidase S8/S53" evidence="11">
    <location>
        <begin position="211"/>
        <end position="632"/>
    </location>
</feature>
<dbReference type="Gene3D" id="3.50.30.30">
    <property type="match status" value="1"/>
</dbReference>
<dbReference type="InterPro" id="IPR010259">
    <property type="entry name" value="S8pro/Inhibitor_I9"/>
</dbReference>
<dbReference type="EMBL" id="JACXZS010000001">
    <property type="protein sequence ID" value="MBD3940634.1"/>
    <property type="molecule type" value="Genomic_DNA"/>
</dbReference>
<feature type="domain" description="PA" evidence="12">
    <location>
        <begin position="445"/>
        <end position="511"/>
    </location>
</feature>
<evidence type="ECO:0000256" key="1">
    <source>
        <dbReference type="ARBA" id="ARBA00011073"/>
    </source>
</evidence>
<keyword evidence="5 10" id="KW-0732">Signal</keyword>
<comment type="caution">
    <text evidence="14">The sequence shown here is derived from an EMBL/GenBank/DDBJ whole genome shotgun (WGS) entry which is preliminary data.</text>
</comment>
<dbReference type="RefSeq" id="WP_191170234.1">
    <property type="nucleotide sequence ID" value="NZ_JACXZS010000001.1"/>
</dbReference>
<evidence type="ECO:0000256" key="9">
    <source>
        <dbReference type="RuleBase" id="RU003355"/>
    </source>
</evidence>
<keyword evidence="4 8" id="KW-0645">Protease</keyword>
<sequence length="1352" mass="139989">MKRSTFPRALAAVAAGAVVVGGLIPVAAVAAPHPASDAAAILAGLTDDQRAALDALGAIDVDPLNFDEKTLASSDPVGVIVSFTQQPADVERLLAAEDGVDLPKDAARKKVADSHRRFAEDVAQIFTGEDGAAAAPTIAAEYTEAFNGVSLTLPGDQVEKLLDSAEVSSVWPDAEVTALGGRSAAAEPTAADVQDGIAAGLAKLHADGVTGTGIKVGIIDTGIDYHHPDLQAVYAGGYDFVDGDDDPMETTWEDWKSSKKAEVSNGSTYYTEHGTHVAGIIAGTGTTTGSAQGVAPDARVYSYRVLGPYGSGSTTAVLAGMDRALTDRMDVVNMSLGASVNDPLSPQSMAANNLVLAGITTVVAAGNDGSDAFTIGAPAAAALPITVGANDSPLDLPAATITADGAEVQGRLLAQPYSDPFGPLAGTFDMFDGGIGNGAGYTGDVPQGKVALVRRGEITLNAKVEYAKQRGAVAVIVVNEAGSTGHIPAFLGSGTKFVPAFSVTDEQGAALYAALADGSAAVTFAPDGTLTLGDGSLASFSSRGPVNGTMAIKPEITAPGVSVLSSIPLDIVDPQGTDYTNAYAYLSGTSMATPYVAGVAALALQYDRTRTPEQVKLALMNTAAAPPVDSSVYEVGAGQVDPLAAVTAKTAAWVDATTELELPDQTTVDHPYRTGALDFGLVAVGVGAARSATVEVAAPSPAKYAVAVRFTQGSGTSMDAAANGVRLTAAKSTVTASKNGGKVTFDLEVPASAAKGYYEGDVVLTASGVDPIEIPFGLRVADRGIADVDMVKSVVTNRQGQDMSVVGEATNGQAVFGFKLAGQIDHMDIVFADADGNDLGVVGTVDTQPLLEDRWYGYVNLLGQYYPFTGDEAAPVSHRPVWATQGAYTLKLIGVDIDGNTFQTTRPLFVDTTSPVYDDGLAAYSMARPKVVRVPADATEYTMRASLVDGELDQIRAAGIDLAQSDNRLYFTRFTGAPEGLWYPDASGAVNGKVTLSPGPATSVRMWAADAAGNVSTRQEVYLLRDGYPYVIGEADAAWARPGDVVTYTFTAHDTQAWSSYAMDLRYSPSSTEILSIEKTDELAAVASGEVTTTERTVSSQVVKKISVAMDDTAGVTAAELPTFRVTFKVLDGGYIEQTGLYSGGVYATSLTGGKAPQVVYPGTRYLNPVSSAIIQPAPQALLTQSFAFDYANRDYSTVGTVGTLTLPDGTAKTWTFDAKGGATLDGLPYDDEKAAAVVRTPGHFAWYQDIDLATHGEFGLAGQRFSTIPALLAGDVNGDDVIDVKDAAAIYAARGTADRGADVNLDGVVDSDDLQWVITNWFARNVTAEHVPVPVSKDKGQTLNKIVASMP</sequence>
<evidence type="ECO:0000256" key="6">
    <source>
        <dbReference type="ARBA" id="ARBA00022801"/>
    </source>
</evidence>
<evidence type="ECO:0000259" key="11">
    <source>
        <dbReference type="Pfam" id="PF00082"/>
    </source>
</evidence>
<evidence type="ECO:0000259" key="12">
    <source>
        <dbReference type="Pfam" id="PF02225"/>
    </source>
</evidence>
<dbReference type="SUPFAM" id="SSF52743">
    <property type="entry name" value="Subtilisin-like"/>
    <property type="match status" value="1"/>
</dbReference>
<dbReference type="InterPro" id="IPR046450">
    <property type="entry name" value="PA_dom_sf"/>
</dbReference>
<dbReference type="InterPro" id="IPR003137">
    <property type="entry name" value="PA_domain"/>
</dbReference>
<accession>A0ABR8NKD4</accession>
<dbReference type="SUPFAM" id="SSF63446">
    <property type="entry name" value="Type I dockerin domain"/>
    <property type="match status" value="1"/>
</dbReference>
<proteinExistence type="inferred from homology"/>
<evidence type="ECO:0000256" key="10">
    <source>
        <dbReference type="SAM" id="SignalP"/>
    </source>
</evidence>
<dbReference type="InterPro" id="IPR023827">
    <property type="entry name" value="Peptidase_S8_Asp-AS"/>
</dbReference>
<dbReference type="InterPro" id="IPR036852">
    <property type="entry name" value="Peptidase_S8/S53_dom_sf"/>
</dbReference>
<evidence type="ECO:0000256" key="8">
    <source>
        <dbReference type="PROSITE-ProRule" id="PRU01240"/>
    </source>
</evidence>
<dbReference type="PANTHER" id="PTHR43806">
    <property type="entry name" value="PEPTIDASE S8"/>
    <property type="match status" value="1"/>
</dbReference>
<dbReference type="InterPro" id="IPR015500">
    <property type="entry name" value="Peptidase_S8_subtilisin-rel"/>
</dbReference>
<evidence type="ECO:0000256" key="4">
    <source>
        <dbReference type="ARBA" id="ARBA00022670"/>
    </source>
</evidence>
<dbReference type="PANTHER" id="PTHR43806:SF65">
    <property type="entry name" value="SERINE PROTEASE APRX"/>
    <property type="match status" value="1"/>
</dbReference>
<dbReference type="PROSITE" id="PS00137">
    <property type="entry name" value="SUBTILASE_HIS"/>
    <property type="match status" value="1"/>
</dbReference>
<evidence type="ECO:0000256" key="5">
    <source>
        <dbReference type="ARBA" id="ARBA00022729"/>
    </source>
</evidence>
<dbReference type="InterPro" id="IPR022398">
    <property type="entry name" value="Peptidase_S8_His-AS"/>
</dbReference>
<dbReference type="Pfam" id="PF05922">
    <property type="entry name" value="Inhibitor_I9"/>
    <property type="match status" value="1"/>
</dbReference>
<dbReference type="PROSITE" id="PS51892">
    <property type="entry name" value="SUBTILASE"/>
    <property type="match status" value="1"/>
</dbReference>
<reference evidence="14 15" key="1">
    <citation type="submission" date="2020-09" db="EMBL/GenBank/DDBJ databases">
        <title>Isolation and identification of active actinomycetes.</title>
        <authorList>
            <person name="Li X."/>
        </authorList>
    </citation>
    <scope>NUCLEOTIDE SEQUENCE [LARGE SCALE GENOMIC DNA]</scope>
    <source>
        <strain evidence="14 15">NEAU-LLC</strain>
    </source>
</reference>
<keyword evidence="2" id="KW-0134">Cell wall</keyword>
<feature type="active site" description="Charge relay system" evidence="8">
    <location>
        <position position="590"/>
    </location>
</feature>
<protein>
    <submittedName>
        <fullName evidence="14">S8 family serine peptidase</fullName>
    </submittedName>
</protein>
<evidence type="ECO:0000256" key="2">
    <source>
        <dbReference type="ARBA" id="ARBA00022512"/>
    </source>
</evidence>
<dbReference type="PRINTS" id="PR00723">
    <property type="entry name" value="SUBTILISIN"/>
</dbReference>
<dbReference type="InterPro" id="IPR000209">
    <property type="entry name" value="Peptidase_S8/S53_dom"/>
</dbReference>
<keyword evidence="3" id="KW-0964">Secreted</keyword>
<comment type="similarity">
    <text evidence="1 8 9">Belongs to the peptidase S8 family.</text>
</comment>
<dbReference type="InterPro" id="IPR023828">
    <property type="entry name" value="Peptidase_S8_Ser-AS"/>
</dbReference>
<gene>
    <name evidence="14" type="ORF">IF188_02845</name>
</gene>
<dbReference type="Proteomes" id="UP000598426">
    <property type="component" value="Unassembled WGS sequence"/>
</dbReference>
<dbReference type="InterPro" id="IPR036439">
    <property type="entry name" value="Dockerin_dom_sf"/>
</dbReference>
<feature type="chain" id="PRO_5047249257" evidence="10">
    <location>
        <begin position="31"/>
        <end position="1352"/>
    </location>
</feature>
<evidence type="ECO:0000256" key="7">
    <source>
        <dbReference type="ARBA" id="ARBA00022825"/>
    </source>
</evidence>
<evidence type="ECO:0000313" key="15">
    <source>
        <dbReference type="Proteomes" id="UP000598426"/>
    </source>
</evidence>
<evidence type="ECO:0000313" key="14">
    <source>
        <dbReference type="EMBL" id="MBD3940634.1"/>
    </source>
</evidence>
<dbReference type="CDD" id="cd07474">
    <property type="entry name" value="Peptidases_S8_subtilisin_Vpr-like"/>
    <property type="match status" value="1"/>
</dbReference>
<dbReference type="InterPro" id="IPR034213">
    <property type="entry name" value="S8_Vpr-like"/>
</dbReference>
<dbReference type="SUPFAM" id="SSF52025">
    <property type="entry name" value="PA domain"/>
    <property type="match status" value="1"/>
</dbReference>
<dbReference type="PROSITE" id="PS00138">
    <property type="entry name" value="SUBTILASE_SER"/>
    <property type="match status" value="1"/>
</dbReference>
<name>A0ABR8NKD4_9MICO</name>
<dbReference type="Gene3D" id="3.40.50.200">
    <property type="entry name" value="Peptidase S8/S53 domain"/>
    <property type="match status" value="1"/>
</dbReference>
<dbReference type="Gene3D" id="2.60.40.680">
    <property type="match status" value="1"/>
</dbReference>
<keyword evidence="6 8" id="KW-0378">Hydrolase</keyword>
<dbReference type="PROSITE" id="PS00136">
    <property type="entry name" value="SUBTILASE_ASP"/>
    <property type="match status" value="1"/>
</dbReference>
<feature type="active site" description="Charge relay system" evidence="8">
    <location>
        <position position="220"/>
    </location>
</feature>
<dbReference type="Pfam" id="PF00082">
    <property type="entry name" value="Peptidase_S8"/>
    <property type="match status" value="1"/>
</dbReference>
<keyword evidence="15" id="KW-1185">Reference proteome</keyword>
<keyword evidence="7 8" id="KW-0720">Serine protease</keyword>
<feature type="domain" description="Inhibitor I9" evidence="13">
    <location>
        <begin position="104"/>
        <end position="177"/>
    </location>
</feature>
<feature type="active site" description="Charge relay system" evidence="8">
    <location>
        <position position="273"/>
    </location>
</feature>
<feature type="signal peptide" evidence="10">
    <location>
        <begin position="1"/>
        <end position="30"/>
    </location>
</feature>
<dbReference type="InterPro" id="IPR050131">
    <property type="entry name" value="Peptidase_S8_subtilisin-like"/>
</dbReference>
<dbReference type="Gene3D" id="1.10.1330.10">
    <property type="entry name" value="Dockerin domain"/>
    <property type="match status" value="1"/>
</dbReference>
<evidence type="ECO:0000256" key="3">
    <source>
        <dbReference type="ARBA" id="ARBA00022525"/>
    </source>
</evidence>
<organism evidence="14 15">
    <name type="scientific">Microbacterium helvum</name>
    <dbReference type="NCBI Taxonomy" id="2773713"/>
    <lineage>
        <taxon>Bacteria</taxon>
        <taxon>Bacillati</taxon>
        <taxon>Actinomycetota</taxon>
        <taxon>Actinomycetes</taxon>
        <taxon>Micrococcales</taxon>
        <taxon>Microbacteriaceae</taxon>
        <taxon>Microbacterium</taxon>
    </lineage>
</organism>
<evidence type="ECO:0000259" key="13">
    <source>
        <dbReference type="Pfam" id="PF05922"/>
    </source>
</evidence>
<dbReference type="Pfam" id="PF02225">
    <property type="entry name" value="PA"/>
    <property type="match status" value="1"/>
</dbReference>